<accession>A0A3N4LQ28</accession>
<dbReference type="STRING" id="1051890.A0A3N4LQ28"/>
<evidence type="ECO:0000259" key="8">
    <source>
        <dbReference type="Pfam" id="PF20684"/>
    </source>
</evidence>
<reference evidence="9 10" key="1">
    <citation type="journal article" date="2018" name="Nat. Ecol. Evol.">
        <title>Pezizomycetes genomes reveal the molecular basis of ectomycorrhizal truffle lifestyle.</title>
        <authorList>
            <person name="Murat C."/>
            <person name="Payen T."/>
            <person name="Noel B."/>
            <person name="Kuo A."/>
            <person name="Morin E."/>
            <person name="Chen J."/>
            <person name="Kohler A."/>
            <person name="Krizsan K."/>
            <person name="Balestrini R."/>
            <person name="Da Silva C."/>
            <person name="Montanini B."/>
            <person name="Hainaut M."/>
            <person name="Levati E."/>
            <person name="Barry K.W."/>
            <person name="Belfiori B."/>
            <person name="Cichocki N."/>
            <person name="Clum A."/>
            <person name="Dockter R.B."/>
            <person name="Fauchery L."/>
            <person name="Guy J."/>
            <person name="Iotti M."/>
            <person name="Le Tacon F."/>
            <person name="Lindquist E.A."/>
            <person name="Lipzen A."/>
            <person name="Malagnac F."/>
            <person name="Mello A."/>
            <person name="Molinier V."/>
            <person name="Miyauchi S."/>
            <person name="Poulain J."/>
            <person name="Riccioni C."/>
            <person name="Rubini A."/>
            <person name="Sitrit Y."/>
            <person name="Splivallo R."/>
            <person name="Traeger S."/>
            <person name="Wang M."/>
            <person name="Zifcakova L."/>
            <person name="Wipf D."/>
            <person name="Zambonelli A."/>
            <person name="Paolocci F."/>
            <person name="Nowrousian M."/>
            <person name="Ottonello S."/>
            <person name="Baldrian P."/>
            <person name="Spatafora J.W."/>
            <person name="Henrissat B."/>
            <person name="Nagy L.G."/>
            <person name="Aury J.M."/>
            <person name="Wincker P."/>
            <person name="Grigoriev I.V."/>
            <person name="Bonfante P."/>
            <person name="Martin F.M."/>
        </authorList>
    </citation>
    <scope>NUCLEOTIDE SEQUENCE [LARGE SCALE GENOMIC DNA]</scope>
    <source>
        <strain evidence="9 10">ATCC MYA-4762</strain>
    </source>
</reference>
<name>A0A3N4LQ28_9PEZI</name>
<keyword evidence="4 7" id="KW-0472">Membrane</keyword>
<feature type="transmembrane region" description="Helical" evidence="7">
    <location>
        <begin position="33"/>
        <end position="54"/>
    </location>
</feature>
<comment type="subcellular location">
    <subcellularLocation>
        <location evidence="1">Membrane</location>
        <topology evidence="1">Multi-pass membrane protein</topology>
    </subcellularLocation>
</comment>
<gene>
    <name evidence="9" type="ORF">L211DRAFT_876624</name>
</gene>
<evidence type="ECO:0000256" key="3">
    <source>
        <dbReference type="ARBA" id="ARBA00022989"/>
    </source>
</evidence>
<evidence type="ECO:0000256" key="5">
    <source>
        <dbReference type="ARBA" id="ARBA00038359"/>
    </source>
</evidence>
<dbReference type="PANTHER" id="PTHR33048">
    <property type="entry name" value="PTH11-LIKE INTEGRAL MEMBRANE PROTEIN (AFU_ORTHOLOGUE AFUA_5G11245)"/>
    <property type="match status" value="1"/>
</dbReference>
<dbReference type="Pfam" id="PF20684">
    <property type="entry name" value="Fung_rhodopsin"/>
    <property type="match status" value="1"/>
</dbReference>
<dbReference type="Proteomes" id="UP000267821">
    <property type="component" value="Unassembled WGS sequence"/>
</dbReference>
<evidence type="ECO:0000256" key="4">
    <source>
        <dbReference type="ARBA" id="ARBA00023136"/>
    </source>
</evidence>
<dbReference type="PANTHER" id="PTHR33048:SF129">
    <property type="entry name" value="INTEGRAL MEMBRANE PROTEIN-RELATED"/>
    <property type="match status" value="1"/>
</dbReference>
<dbReference type="InterPro" id="IPR052337">
    <property type="entry name" value="SAT4-like"/>
</dbReference>
<feature type="domain" description="Rhodopsin" evidence="8">
    <location>
        <begin position="51"/>
        <end position="293"/>
    </location>
</feature>
<keyword evidence="2 7" id="KW-0812">Transmembrane</keyword>
<dbReference type="AlphaFoldDB" id="A0A3N4LQ28"/>
<protein>
    <recommendedName>
        <fullName evidence="8">Rhodopsin domain-containing protein</fullName>
    </recommendedName>
</protein>
<evidence type="ECO:0000313" key="10">
    <source>
        <dbReference type="Proteomes" id="UP000267821"/>
    </source>
</evidence>
<evidence type="ECO:0000256" key="6">
    <source>
        <dbReference type="SAM" id="MobiDB-lite"/>
    </source>
</evidence>
<dbReference type="InParanoid" id="A0A3N4LQ28"/>
<sequence>MDRNGNHEFPNDFLPPAFCDPLNYVPPDRGEPLLIFELVTAGICGLVVLGRFLTRMFVAGRIGWDDWTIAMAVAIMWCAVGVTSYGILAGAIGRHIYDATSPEIVITLEAIFYHILLYSLNVFIVKLSLLFFYKRLFPQTWRRMQFGLSAAIVILFCYAVASCLASIFQCKPVHSFWVISLRYSGCPTLERSVIMYSGIRSVSVAFDIIVILLPMKFLWSLKLPLKQRLGLACVFGMGIIAIGAAFWRLVYQQTAWRSLDIGWNFPMIALAAQLEHFFAIVTASVPALTALFHNARERKQKHLPPMSNIHNDPRYFTRDSLELTEATPNKFASDISQKSVHRPITPLDSPPRPGQLTVKSYTTEDFLTWAYDPERKNGDLGNGNYANAYGEYTMNQPKRDIFSRLYHGRNRKGGDAADASRVMGNGGVESIENLVHTPGGRPVVGNGMGHGATMEAMGMDNQIMMTYEVVVKVSAR</sequence>
<feature type="transmembrane region" description="Helical" evidence="7">
    <location>
        <begin position="267"/>
        <end position="292"/>
    </location>
</feature>
<evidence type="ECO:0000313" key="9">
    <source>
        <dbReference type="EMBL" id="RPB24950.1"/>
    </source>
</evidence>
<organism evidence="9 10">
    <name type="scientific">Terfezia boudieri ATCC MYA-4762</name>
    <dbReference type="NCBI Taxonomy" id="1051890"/>
    <lineage>
        <taxon>Eukaryota</taxon>
        <taxon>Fungi</taxon>
        <taxon>Dikarya</taxon>
        <taxon>Ascomycota</taxon>
        <taxon>Pezizomycotina</taxon>
        <taxon>Pezizomycetes</taxon>
        <taxon>Pezizales</taxon>
        <taxon>Pezizaceae</taxon>
        <taxon>Terfezia</taxon>
    </lineage>
</organism>
<evidence type="ECO:0000256" key="2">
    <source>
        <dbReference type="ARBA" id="ARBA00022692"/>
    </source>
</evidence>
<dbReference type="EMBL" id="ML121539">
    <property type="protein sequence ID" value="RPB24950.1"/>
    <property type="molecule type" value="Genomic_DNA"/>
</dbReference>
<feature type="transmembrane region" description="Helical" evidence="7">
    <location>
        <begin position="193"/>
        <end position="217"/>
    </location>
</feature>
<feature type="transmembrane region" description="Helical" evidence="7">
    <location>
        <begin position="66"/>
        <end position="91"/>
    </location>
</feature>
<dbReference type="OrthoDB" id="5429740at2759"/>
<evidence type="ECO:0000256" key="1">
    <source>
        <dbReference type="ARBA" id="ARBA00004141"/>
    </source>
</evidence>
<dbReference type="GO" id="GO:0016020">
    <property type="term" value="C:membrane"/>
    <property type="evidence" value="ECO:0007669"/>
    <property type="project" value="UniProtKB-SubCell"/>
</dbReference>
<proteinExistence type="inferred from homology"/>
<comment type="similarity">
    <text evidence="5">Belongs to the SAT4 family.</text>
</comment>
<feature type="region of interest" description="Disordered" evidence="6">
    <location>
        <begin position="334"/>
        <end position="355"/>
    </location>
</feature>
<keyword evidence="3 7" id="KW-1133">Transmembrane helix</keyword>
<keyword evidence="10" id="KW-1185">Reference proteome</keyword>
<dbReference type="InterPro" id="IPR049326">
    <property type="entry name" value="Rhodopsin_dom_fungi"/>
</dbReference>
<feature type="transmembrane region" description="Helical" evidence="7">
    <location>
        <begin position="229"/>
        <end position="247"/>
    </location>
</feature>
<evidence type="ECO:0000256" key="7">
    <source>
        <dbReference type="SAM" id="Phobius"/>
    </source>
</evidence>
<feature type="transmembrane region" description="Helical" evidence="7">
    <location>
        <begin position="145"/>
        <end position="168"/>
    </location>
</feature>
<feature type="transmembrane region" description="Helical" evidence="7">
    <location>
        <begin position="111"/>
        <end position="133"/>
    </location>
</feature>